<evidence type="ECO:0000313" key="2">
    <source>
        <dbReference type="EMBL" id="MFD1633905.1"/>
    </source>
</evidence>
<dbReference type="EMBL" id="JBHUDL010000010">
    <property type="protein sequence ID" value="MFD1633905.1"/>
    <property type="molecule type" value="Genomic_DNA"/>
</dbReference>
<organism evidence="2 3">
    <name type="scientific">Haloplanus ruber</name>
    <dbReference type="NCBI Taxonomy" id="869892"/>
    <lineage>
        <taxon>Archaea</taxon>
        <taxon>Methanobacteriati</taxon>
        <taxon>Methanobacteriota</taxon>
        <taxon>Stenosarchaea group</taxon>
        <taxon>Halobacteria</taxon>
        <taxon>Halobacteriales</taxon>
        <taxon>Haloferacaceae</taxon>
        <taxon>Haloplanus</taxon>
    </lineage>
</organism>
<dbReference type="AlphaFoldDB" id="A0ABD6CYG2"/>
<keyword evidence="3" id="KW-1185">Reference proteome</keyword>
<evidence type="ECO:0000256" key="1">
    <source>
        <dbReference type="SAM" id="MobiDB-lite"/>
    </source>
</evidence>
<reference evidence="2 3" key="1">
    <citation type="journal article" date="2019" name="Int. J. Syst. Evol. Microbiol.">
        <title>The Global Catalogue of Microorganisms (GCM) 10K type strain sequencing project: providing services to taxonomists for standard genome sequencing and annotation.</title>
        <authorList>
            <consortium name="The Broad Institute Genomics Platform"/>
            <consortium name="The Broad Institute Genome Sequencing Center for Infectious Disease"/>
            <person name="Wu L."/>
            <person name="Ma J."/>
        </authorList>
    </citation>
    <scope>NUCLEOTIDE SEQUENCE [LARGE SCALE GENOMIC DNA]</scope>
    <source>
        <strain evidence="2 3">CGMCC 1.10594</strain>
    </source>
</reference>
<feature type="region of interest" description="Disordered" evidence="1">
    <location>
        <begin position="13"/>
        <end position="57"/>
    </location>
</feature>
<dbReference type="Proteomes" id="UP001597075">
    <property type="component" value="Unassembled WGS sequence"/>
</dbReference>
<sequence>MDRRTFLVAAGAGLAGCGSTPEPDTGTSTGTVVSTETATETETKTPTSTPARTPPEQRYRPQLLDVGMVSTWGESGDLEANRIERLRRGRPAVVAFRYRLRVPSGTINLKEGVDVLADGDLIVRRNREMDRTVDTAGVYTWEDAMTFGTDDWPTGRLTVSMAVGELQLHRTSESHTATFELVA</sequence>
<dbReference type="PROSITE" id="PS51257">
    <property type="entry name" value="PROKAR_LIPOPROTEIN"/>
    <property type="match status" value="1"/>
</dbReference>
<feature type="compositionally biased region" description="Low complexity" evidence="1">
    <location>
        <begin position="25"/>
        <end position="56"/>
    </location>
</feature>
<evidence type="ECO:0000313" key="3">
    <source>
        <dbReference type="Proteomes" id="UP001597075"/>
    </source>
</evidence>
<dbReference type="RefSeq" id="WP_256404172.1">
    <property type="nucleotide sequence ID" value="NZ_CP187151.1"/>
</dbReference>
<protein>
    <submittedName>
        <fullName evidence="2">Uncharacterized protein</fullName>
    </submittedName>
</protein>
<accession>A0ABD6CYG2</accession>
<name>A0ABD6CYG2_9EURY</name>
<comment type="caution">
    <text evidence="2">The sequence shown here is derived from an EMBL/GenBank/DDBJ whole genome shotgun (WGS) entry which is preliminary data.</text>
</comment>
<gene>
    <name evidence="2" type="ORF">ACFSBJ_09190</name>
</gene>
<proteinExistence type="predicted"/>